<organism evidence="1 2">
    <name type="scientific">Sphingobacterium kitahiroshimense</name>
    <dbReference type="NCBI Taxonomy" id="470446"/>
    <lineage>
        <taxon>Bacteria</taxon>
        <taxon>Pseudomonadati</taxon>
        <taxon>Bacteroidota</taxon>
        <taxon>Sphingobacteriia</taxon>
        <taxon>Sphingobacteriales</taxon>
        <taxon>Sphingobacteriaceae</taxon>
        <taxon>Sphingobacterium</taxon>
    </lineage>
</organism>
<dbReference type="Pfam" id="PF14092">
    <property type="entry name" value="DUF4270"/>
    <property type="match status" value="1"/>
</dbReference>
<name>A0ABV0BW08_9SPHI</name>
<protein>
    <submittedName>
        <fullName evidence="1">DUF4270 family protein</fullName>
    </submittedName>
</protein>
<keyword evidence="2" id="KW-1185">Reference proteome</keyword>
<reference evidence="1 2" key="1">
    <citation type="submission" date="2024-04" db="EMBL/GenBank/DDBJ databases">
        <title>WGS of bacteria from Torrens River.</title>
        <authorList>
            <person name="Wyrsch E.R."/>
            <person name="Drigo B."/>
        </authorList>
    </citation>
    <scope>NUCLEOTIDE SEQUENCE [LARGE SCALE GENOMIC DNA]</scope>
    <source>
        <strain evidence="1 2">TWI391</strain>
    </source>
</reference>
<evidence type="ECO:0000313" key="2">
    <source>
        <dbReference type="Proteomes" id="UP001409291"/>
    </source>
</evidence>
<evidence type="ECO:0000313" key="1">
    <source>
        <dbReference type="EMBL" id="MEN5378871.1"/>
    </source>
</evidence>
<comment type="caution">
    <text evidence="1">The sequence shown here is derived from an EMBL/GenBank/DDBJ whole genome shotgun (WGS) entry which is preliminary data.</text>
</comment>
<accession>A0ABV0BW08</accession>
<dbReference type="RefSeq" id="WP_346581734.1">
    <property type="nucleotide sequence ID" value="NZ_JBDJLH010000017.1"/>
</dbReference>
<gene>
    <name evidence="1" type="ORF">ABE541_16535</name>
</gene>
<sequence>MSCKDEDGLTINMDEDKLKVNAADTLTIIASTFLLDPLPTAEKDVMTVGNIQDPQFGKMALSSYFRLSTAELSLNNLPEDITYDSLSIEFYYNQYSYGDTSKALQFEVYRVLQDIEPKKLPIAIEDDEYPVFVSEATLYANQTFDHDPIALGRTTVYPRPKTDTLKFRMDDNLGRTLFNMAINKDSKLMNNDEFTDYFKGLVLRSDGNGHAVVGLQDSVKVRIHYSYYSETDGKKNSDALVLGMGPRNYQYNHIVADRSGTALTNLTEENQEVATSITDYRTFIQGGTGIVTRLKFPTLRSFLTNDHKALSKATLIVETEQSLIGNQPPPSSLLLLEANKYGTPTAIVKTFTGEAVANYQALSPTGAGSKGKYEFDVTSYVSKYGVTSGFDESQSLMLSLPIKDLLSSVQQLSITKNETKPAIKLHLLYVNY</sequence>
<proteinExistence type="predicted"/>
<dbReference type="Proteomes" id="UP001409291">
    <property type="component" value="Unassembled WGS sequence"/>
</dbReference>
<dbReference type="InterPro" id="IPR025366">
    <property type="entry name" value="DUF4270"/>
</dbReference>
<dbReference type="EMBL" id="JBDJNQ010000008">
    <property type="protein sequence ID" value="MEN5378871.1"/>
    <property type="molecule type" value="Genomic_DNA"/>
</dbReference>